<organism evidence="2 3">
    <name type="scientific">Patellaria atrata CBS 101060</name>
    <dbReference type="NCBI Taxonomy" id="1346257"/>
    <lineage>
        <taxon>Eukaryota</taxon>
        <taxon>Fungi</taxon>
        <taxon>Dikarya</taxon>
        <taxon>Ascomycota</taxon>
        <taxon>Pezizomycotina</taxon>
        <taxon>Dothideomycetes</taxon>
        <taxon>Dothideomycetes incertae sedis</taxon>
        <taxon>Patellariales</taxon>
        <taxon>Patellariaceae</taxon>
        <taxon>Patellaria</taxon>
    </lineage>
</organism>
<comment type="caution">
    <text evidence="2">The sequence shown here is derived from an EMBL/GenBank/DDBJ whole genome shotgun (WGS) entry which is preliminary data.</text>
</comment>
<dbReference type="Proteomes" id="UP000799429">
    <property type="component" value="Unassembled WGS sequence"/>
</dbReference>
<evidence type="ECO:0000313" key="2">
    <source>
        <dbReference type="EMBL" id="KAF2837085.1"/>
    </source>
</evidence>
<dbReference type="EMBL" id="MU006101">
    <property type="protein sequence ID" value="KAF2837085.1"/>
    <property type="molecule type" value="Genomic_DNA"/>
</dbReference>
<name>A0A9P4S6Y1_9PEZI</name>
<keyword evidence="3" id="KW-1185">Reference proteome</keyword>
<dbReference type="AlphaFoldDB" id="A0A9P4S6Y1"/>
<reference evidence="2" key="1">
    <citation type="journal article" date="2020" name="Stud. Mycol.">
        <title>101 Dothideomycetes genomes: a test case for predicting lifestyles and emergence of pathogens.</title>
        <authorList>
            <person name="Haridas S."/>
            <person name="Albert R."/>
            <person name="Binder M."/>
            <person name="Bloem J."/>
            <person name="Labutti K."/>
            <person name="Salamov A."/>
            <person name="Andreopoulos B."/>
            <person name="Baker S."/>
            <person name="Barry K."/>
            <person name="Bills G."/>
            <person name="Bluhm B."/>
            <person name="Cannon C."/>
            <person name="Castanera R."/>
            <person name="Culley D."/>
            <person name="Daum C."/>
            <person name="Ezra D."/>
            <person name="Gonzalez J."/>
            <person name="Henrissat B."/>
            <person name="Kuo A."/>
            <person name="Liang C."/>
            <person name="Lipzen A."/>
            <person name="Lutzoni F."/>
            <person name="Magnuson J."/>
            <person name="Mondo S."/>
            <person name="Nolan M."/>
            <person name="Ohm R."/>
            <person name="Pangilinan J."/>
            <person name="Park H.-J."/>
            <person name="Ramirez L."/>
            <person name="Alfaro M."/>
            <person name="Sun H."/>
            <person name="Tritt A."/>
            <person name="Yoshinaga Y."/>
            <person name="Zwiers L.-H."/>
            <person name="Turgeon B."/>
            <person name="Goodwin S."/>
            <person name="Spatafora J."/>
            <person name="Crous P."/>
            <person name="Grigoriev I."/>
        </authorList>
    </citation>
    <scope>NUCLEOTIDE SEQUENCE</scope>
    <source>
        <strain evidence="2">CBS 101060</strain>
    </source>
</reference>
<evidence type="ECO:0000256" key="1">
    <source>
        <dbReference type="SAM" id="MobiDB-lite"/>
    </source>
</evidence>
<sequence>MHETQQASQRYEENEEHESLRPVHFHSLQDFELEIVEACSLPRPLEISSDDIAHVNCEFSDLSSCSAAMRGIVQAFTLLRDHGHCSDHFVILVADPQRANACQTALISGRELEEFSVLLDKAESLYPSRANRFRFRACLDNILADMQRIIRSLHLALDVEDPQISTPISPQQNVQKVVRLYNGLHAILSFGLISFSGTHTANFDCTVFQRNVNALILHQTVILSKKRIRSLDHWTDRPVWIFQRAED</sequence>
<accession>A0A9P4S6Y1</accession>
<gene>
    <name evidence="2" type="ORF">M501DRAFT_1018483</name>
</gene>
<proteinExistence type="predicted"/>
<protein>
    <submittedName>
        <fullName evidence="2">Uncharacterized protein</fullName>
    </submittedName>
</protein>
<evidence type="ECO:0000313" key="3">
    <source>
        <dbReference type="Proteomes" id="UP000799429"/>
    </source>
</evidence>
<feature type="region of interest" description="Disordered" evidence="1">
    <location>
        <begin position="1"/>
        <end position="20"/>
    </location>
</feature>